<evidence type="ECO:0000256" key="1">
    <source>
        <dbReference type="SAM" id="MobiDB-lite"/>
    </source>
</evidence>
<dbReference type="WBParaSite" id="nRc.2.0.1.t38219-RA">
    <property type="protein sequence ID" value="nRc.2.0.1.t38219-RA"/>
    <property type="gene ID" value="nRc.2.0.1.g38219"/>
</dbReference>
<evidence type="ECO:0000313" key="2">
    <source>
        <dbReference type="Proteomes" id="UP000887565"/>
    </source>
</evidence>
<dbReference type="Proteomes" id="UP000887565">
    <property type="component" value="Unplaced"/>
</dbReference>
<name>A0A915KK41_ROMCU</name>
<proteinExistence type="predicted"/>
<accession>A0A915KK41</accession>
<evidence type="ECO:0000313" key="3">
    <source>
        <dbReference type="WBParaSite" id="nRc.2.0.1.t38219-RA"/>
    </source>
</evidence>
<sequence>MAISLWLNELAWSIGSIPEKRMLKATVLAKWALHASWLALKSPAVLHFFNNPHALYLQPDVLAYAALNAFYPILLFLAFDRYRFIPKIYNAPSLYPQDLLEAAEIDRVAKMLIATFHTVSLTDVLPTNSINKVYPTISQIALPAIMRDEVLSAYQFFMYNFTLSYHGQCFCLGTQPNDFCNMKTLMPTTHSKLLTTSKAPKKKKKKQKDEWNKWPDVSDDDDPSLQPRKLLDDTKRLQAAIVWAMKSSLMHLLIELLGFPLSRIYKLTIRDRLDFENDTLLPTDVNDIWIDRLAADQPLRNRTYHSTHYCYLPNTILSLLQVDGDWFQCLTTTMPLAVVLGSPWSRAEFAYINDFLAKHAQSLDNATPTPFYTCMWYTCILKLALPIQ</sequence>
<reference evidence="3" key="1">
    <citation type="submission" date="2022-11" db="UniProtKB">
        <authorList>
            <consortium name="WormBaseParasite"/>
        </authorList>
    </citation>
    <scope>IDENTIFICATION</scope>
</reference>
<protein>
    <submittedName>
        <fullName evidence="3">Uncharacterized protein</fullName>
    </submittedName>
</protein>
<keyword evidence="2" id="KW-1185">Reference proteome</keyword>
<feature type="region of interest" description="Disordered" evidence="1">
    <location>
        <begin position="196"/>
        <end position="225"/>
    </location>
</feature>
<organism evidence="2 3">
    <name type="scientific">Romanomermis culicivorax</name>
    <name type="common">Nematode worm</name>
    <dbReference type="NCBI Taxonomy" id="13658"/>
    <lineage>
        <taxon>Eukaryota</taxon>
        <taxon>Metazoa</taxon>
        <taxon>Ecdysozoa</taxon>
        <taxon>Nematoda</taxon>
        <taxon>Enoplea</taxon>
        <taxon>Dorylaimia</taxon>
        <taxon>Mermithida</taxon>
        <taxon>Mermithoidea</taxon>
        <taxon>Mermithidae</taxon>
        <taxon>Romanomermis</taxon>
    </lineage>
</organism>
<dbReference type="AlphaFoldDB" id="A0A915KK41"/>